<accession>A0A8J3ZR57</accession>
<evidence type="ECO:0000256" key="4">
    <source>
        <dbReference type="ARBA" id="ARBA00022741"/>
    </source>
</evidence>
<dbReference type="PROSITE" id="PS00108">
    <property type="entry name" value="PROTEIN_KINASE_ST"/>
    <property type="match status" value="1"/>
</dbReference>
<dbReference type="InterPro" id="IPR017441">
    <property type="entry name" value="Protein_kinase_ATP_BS"/>
</dbReference>
<dbReference type="PANTHER" id="PTHR43671">
    <property type="entry name" value="SERINE/THREONINE-PROTEIN KINASE NEK"/>
    <property type="match status" value="1"/>
</dbReference>
<feature type="domain" description="Protein kinase" evidence="9">
    <location>
        <begin position="24"/>
        <end position="281"/>
    </location>
</feature>
<keyword evidence="4 7" id="KW-0547">Nucleotide-binding</keyword>
<protein>
    <recommendedName>
        <fullName evidence="2">non-specific serine/threonine protein kinase</fullName>
        <ecNumber evidence="2">2.7.11.1</ecNumber>
    </recommendedName>
</protein>
<keyword evidence="11" id="KW-1185">Reference proteome</keyword>
<sequence>MPAAEIPLNPTVLTPDGAVVTRTYQLIEEIGRGAHGTVWRARATATGREYAVKILRDLGEDAPKATARFLQERGILLRLRHENLVAVHDLLTTADGRLALVLDFVSGGTLRELLRERGSLPAAEAADLLAQVADGLAAAHGKAVVHRDLKPDNILLAPRMEGGVRPRLTDFGIARVLDGPRMTTSGAVLGTPNYMAPEVIEGSPATPAADVYGLGIILYELLAGRPPFDGDGVDTAILVRHTRATALPLAGMAPRVWSLIEACLDRDPAQRPDAHTLRTTLRRLAAETVGVEPIRPVRRGDRRPTFLLTDLGSHGNGRGSGPPPRPQARTATPEKAEKAERAEKPPEIPEPPADKRQDTPVPAQRRRHRTVSALAAVIAVVLALSGYVGMRYATGGKPVDEGSAATGPQATSGPGAATNGPTTGPGGGGRRAPAASAPSAESTIPIPERTRGSDPASASPPPGGVPEDLGEWKCSEKRWAVGHPATGTACHALGTHVRVKGSLSAVSGVEADIQIVVENADSGQTAAGPYSCKNKQFTEAASRHDCGPETLDLASGRYRVVTKWTYHDSIVPEGSVVGAVFNW</sequence>
<evidence type="ECO:0000256" key="5">
    <source>
        <dbReference type="ARBA" id="ARBA00022777"/>
    </source>
</evidence>
<keyword evidence="5" id="KW-0418">Kinase</keyword>
<evidence type="ECO:0000256" key="1">
    <source>
        <dbReference type="ARBA" id="ARBA00010886"/>
    </source>
</evidence>
<dbReference type="CDD" id="cd14014">
    <property type="entry name" value="STKc_PknB_like"/>
    <property type="match status" value="1"/>
</dbReference>
<feature type="compositionally biased region" description="Basic and acidic residues" evidence="8">
    <location>
        <begin position="332"/>
        <end position="358"/>
    </location>
</feature>
<dbReference type="Gene3D" id="1.10.510.10">
    <property type="entry name" value="Transferase(Phosphotransferase) domain 1"/>
    <property type="match status" value="1"/>
</dbReference>
<feature type="binding site" evidence="7">
    <location>
        <position position="53"/>
    </location>
    <ligand>
        <name>ATP</name>
        <dbReference type="ChEBI" id="CHEBI:30616"/>
    </ligand>
</feature>
<feature type="region of interest" description="Disordered" evidence="8">
    <location>
        <begin position="294"/>
        <end position="367"/>
    </location>
</feature>
<dbReference type="EC" id="2.7.11.1" evidence="2"/>
<comment type="caution">
    <text evidence="10">The sequence shown here is derived from an EMBL/GenBank/DDBJ whole genome shotgun (WGS) entry which is preliminary data.</text>
</comment>
<proteinExistence type="inferred from homology"/>
<dbReference type="InterPro" id="IPR050660">
    <property type="entry name" value="NEK_Ser/Thr_kinase"/>
</dbReference>
<feature type="compositionally biased region" description="Low complexity" evidence="8">
    <location>
        <begin position="410"/>
        <end position="422"/>
    </location>
</feature>
<dbReference type="InterPro" id="IPR008271">
    <property type="entry name" value="Ser/Thr_kinase_AS"/>
</dbReference>
<feature type="region of interest" description="Disordered" evidence="8">
    <location>
        <begin position="400"/>
        <end position="470"/>
    </location>
</feature>
<evidence type="ECO:0000256" key="7">
    <source>
        <dbReference type="PROSITE-ProRule" id="PRU10141"/>
    </source>
</evidence>
<evidence type="ECO:0000313" key="11">
    <source>
        <dbReference type="Proteomes" id="UP000635606"/>
    </source>
</evidence>
<dbReference type="GO" id="GO:0005524">
    <property type="term" value="F:ATP binding"/>
    <property type="evidence" value="ECO:0007669"/>
    <property type="project" value="UniProtKB-UniRule"/>
</dbReference>
<reference evidence="10" key="1">
    <citation type="submission" date="2021-01" db="EMBL/GenBank/DDBJ databases">
        <title>Whole genome shotgun sequence of Virgisporangium ochraceum NBRC 16418.</title>
        <authorList>
            <person name="Komaki H."/>
            <person name="Tamura T."/>
        </authorList>
    </citation>
    <scope>NUCLEOTIDE SEQUENCE</scope>
    <source>
        <strain evidence="10">NBRC 16418</strain>
    </source>
</reference>
<dbReference type="SMART" id="SM00220">
    <property type="entry name" value="S_TKc"/>
    <property type="match status" value="1"/>
</dbReference>
<evidence type="ECO:0000313" key="10">
    <source>
        <dbReference type="EMBL" id="GIJ66020.1"/>
    </source>
</evidence>
<keyword evidence="3" id="KW-0808">Transferase</keyword>
<dbReference type="GO" id="GO:0004674">
    <property type="term" value="F:protein serine/threonine kinase activity"/>
    <property type="evidence" value="ECO:0007669"/>
    <property type="project" value="UniProtKB-EC"/>
</dbReference>
<name>A0A8J3ZR57_9ACTN</name>
<evidence type="ECO:0000259" key="9">
    <source>
        <dbReference type="PROSITE" id="PS50011"/>
    </source>
</evidence>
<dbReference type="EMBL" id="BOPH01000014">
    <property type="protein sequence ID" value="GIJ66020.1"/>
    <property type="molecule type" value="Genomic_DNA"/>
</dbReference>
<dbReference type="RefSeq" id="WP_203926017.1">
    <property type="nucleotide sequence ID" value="NZ_BOPH01000014.1"/>
</dbReference>
<dbReference type="InterPro" id="IPR000719">
    <property type="entry name" value="Prot_kinase_dom"/>
</dbReference>
<gene>
    <name evidence="10" type="ORF">Voc01_009370</name>
</gene>
<dbReference type="SUPFAM" id="SSF56112">
    <property type="entry name" value="Protein kinase-like (PK-like)"/>
    <property type="match status" value="1"/>
</dbReference>
<feature type="compositionally biased region" description="Low complexity" evidence="8">
    <location>
        <begin position="431"/>
        <end position="443"/>
    </location>
</feature>
<dbReference type="AlphaFoldDB" id="A0A8J3ZR57"/>
<comment type="similarity">
    <text evidence="1">Belongs to the protein kinase superfamily. NEK Ser/Thr protein kinase family. NIMA subfamily.</text>
</comment>
<dbReference type="InterPro" id="IPR011009">
    <property type="entry name" value="Kinase-like_dom_sf"/>
</dbReference>
<keyword evidence="6 7" id="KW-0067">ATP-binding</keyword>
<organism evidence="10 11">
    <name type="scientific">Virgisporangium ochraceum</name>
    <dbReference type="NCBI Taxonomy" id="65505"/>
    <lineage>
        <taxon>Bacteria</taxon>
        <taxon>Bacillati</taxon>
        <taxon>Actinomycetota</taxon>
        <taxon>Actinomycetes</taxon>
        <taxon>Micromonosporales</taxon>
        <taxon>Micromonosporaceae</taxon>
        <taxon>Virgisporangium</taxon>
    </lineage>
</organism>
<dbReference type="Pfam" id="PF00069">
    <property type="entry name" value="Pkinase"/>
    <property type="match status" value="1"/>
</dbReference>
<dbReference type="PROSITE" id="PS50011">
    <property type="entry name" value="PROTEIN_KINASE_DOM"/>
    <property type="match status" value="1"/>
</dbReference>
<evidence type="ECO:0000256" key="6">
    <source>
        <dbReference type="ARBA" id="ARBA00022840"/>
    </source>
</evidence>
<dbReference type="Proteomes" id="UP000635606">
    <property type="component" value="Unassembled WGS sequence"/>
</dbReference>
<evidence type="ECO:0000256" key="8">
    <source>
        <dbReference type="SAM" id="MobiDB-lite"/>
    </source>
</evidence>
<dbReference type="PANTHER" id="PTHR43671:SF13">
    <property type="entry name" value="SERINE_THREONINE-PROTEIN KINASE NEK2"/>
    <property type="match status" value="1"/>
</dbReference>
<evidence type="ECO:0000256" key="3">
    <source>
        <dbReference type="ARBA" id="ARBA00022679"/>
    </source>
</evidence>
<dbReference type="PROSITE" id="PS00107">
    <property type="entry name" value="PROTEIN_KINASE_ATP"/>
    <property type="match status" value="1"/>
</dbReference>
<evidence type="ECO:0000256" key="2">
    <source>
        <dbReference type="ARBA" id="ARBA00012513"/>
    </source>
</evidence>